<dbReference type="GeneID" id="63797713"/>
<dbReference type="Proteomes" id="UP000249363">
    <property type="component" value="Unassembled WGS sequence"/>
</dbReference>
<keyword evidence="5" id="KW-0206">Cytoskeleton</keyword>
<dbReference type="AlphaFoldDB" id="A0A364L9K7"/>
<organism evidence="7 8">
    <name type="scientific">Talaromyces amestolkiae</name>
    <dbReference type="NCBI Taxonomy" id="1196081"/>
    <lineage>
        <taxon>Eukaryota</taxon>
        <taxon>Fungi</taxon>
        <taxon>Dikarya</taxon>
        <taxon>Ascomycota</taxon>
        <taxon>Pezizomycotina</taxon>
        <taxon>Eurotiomycetes</taxon>
        <taxon>Eurotiomycetidae</taxon>
        <taxon>Eurotiales</taxon>
        <taxon>Trichocomaceae</taxon>
        <taxon>Talaromyces</taxon>
        <taxon>Talaromyces sect. Talaromyces</taxon>
    </lineage>
</organism>
<evidence type="ECO:0000256" key="4">
    <source>
        <dbReference type="ARBA" id="ARBA00023203"/>
    </source>
</evidence>
<keyword evidence="3" id="KW-0963">Cytoplasm</keyword>
<dbReference type="InterPro" id="IPR036140">
    <property type="entry name" value="PFN_sf"/>
</dbReference>
<evidence type="ECO:0000313" key="8">
    <source>
        <dbReference type="Proteomes" id="UP000249363"/>
    </source>
</evidence>
<dbReference type="GO" id="GO:0003785">
    <property type="term" value="F:actin monomer binding"/>
    <property type="evidence" value="ECO:0007669"/>
    <property type="project" value="TreeGrafter"/>
</dbReference>
<comment type="subcellular location">
    <subcellularLocation>
        <location evidence="1">Cytoplasm</location>
        <location evidence="1">Cytoskeleton</location>
    </subcellularLocation>
</comment>
<dbReference type="SUPFAM" id="SSF55770">
    <property type="entry name" value="Profilin (actin-binding protein)"/>
    <property type="match status" value="1"/>
</dbReference>
<dbReference type="InterPro" id="IPR048278">
    <property type="entry name" value="PFN"/>
</dbReference>
<dbReference type="PRINTS" id="PR00392">
    <property type="entry name" value="PROFILIN"/>
</dbReference>
<dbReference type="InterPro" id="IPR005455">
    <property type="entry name" value="PFN_euk"/>
</dbReference>
<dbReference type="CDD" id="cd00148">
    <property type="entry name" value="PROF"/>
    <property type="match status" value="1"/>
</dbReference>
<reference evidence="7 8" key="1">
    <citation type="journal article" date="2017" name="Biotechnol. Biofuels">
        <title>Differential beta-glucosidase expression as a function of carbon source availability in Talaromyces amestolkiae: a genomic and proteomic approach.</title>
        <authorList>
            <person name="de Eugenio L.I."/>
            <person name="Mendez-Liter J.A."/>
            <person name="Nieto-Dominguez M."/>
            <person name="Alonso L."/>
            <person name="Gil-Munoz J."/>
            <person name="Barriuso J."/>
            <person name="Prieto A."/>
            <person name="Martinez M.J."/>
        </authorList>
    </citation>
    <scope>NUCLEOTIDE SEQUENCE [LARGE SCALE GENOMIC DNA]</scope>
    <source>
        <strain evidence="7 8">CIB</strain>
    </source>
</reference>
<evidence type="ECO:0000313" key="7">
    <source>
        <dbReference type="EMBL" id="RAO72487.1"/>
    </source>
</evidence>
<name>A0A364L9K7_TALAM</name>
<dbReference type="Gene3D" id="3.30.450.30">
    <property type="entry name" value="Dynein light chain 2a, cytoplasmic"/>
    <property type="match status" value="1"/>
</dbReference>
<dbReference type="OrthoDB" id="421374at2759"/>
<dbReference type="GO" id="GO:0005938">
    <property type="term" value="C:cell cortex"/>
    <property type="evidence" value="ECO:0007669"/>
    <property type="project" value="TreeGrafter"/>
</dbReference>
<proteinExistence type="inferred from homology"/>
<dbReference type="EMBL" id="MIKG01000019">
    <property type="protein sequence ID" value="RAO72487.1"/>
    <property type="molecule type" value="Genomic_DNA"/>
</dbReference>
<evidence type="ECO:0000256" key="2">
    <source>
        <dbReference type="ARBA" id="ARBA00010058"/>
    </source>
</evidence>
<dbReference type="PANTHER" id="PTHR11604">
    <property type="entry name" value="PROFILIN"/>
    <property type="match status" value="1"/>
</dbReference>
<keyword evidence="4 6" id="KW-0009">Actin-binding</keyword>
<dbReference type="STRING" id="1196081.A0A364L9K7"/>
<dbReference type="GO" id="GO:0005856">
    <property type="term" value="C:cytoskeleton"/>
    <property type="evidence" value="ECO:0007669"/>
    <property type="project" value="UniProtKB-SubCell"/>
</dbReference>
<protein>
    <recommendedName>
        <fullName evidence="6">Profilin</fullName>
    </recommendedName>
</protein>
<comment type="similarity">
    <text evidence="2 6">Belongs to the profilin family.</text>
</comment>
<keyword evidence="8" id="KW-1185">Reference proteome</keyword>
<accession>A0A364L9K7</accession>
<evidence type="ECO:0000256" key="5">
    <source>
        <dbReference type="ARBA" id="ARBA00023212"/>
    </source>
</evidence>
<dbReference type="PANTHER" id="PTHR11604:SF0">
    <property type="entry name" value="PROFILIN"/>
    <property type="match status" value="1"/>
</dbReference>
<dbReference type="Pfam" id="PF00235">
    <property type="entry name" value="Profilin"/>
    <property type="match status" value="1"/>
</dbReference>
<sequence>MSWDGYLSQHIVGSGLVDQAILIDQTGQSVWGKASDVELTPEEMNKIAVAFNDPTSAQTSGITVGGKKYFFGWIDEPADKIPVLFCAQGKEGIIAAKCTSSILVSHFNETVPANKAVTLVTQQAKYLIDNNL</sequence>
<evidence type="ECO:0000256" key="3">
    <source>
        <dbReference type="ARBA" id="ARBA00022490"/>
    </source>
</evidence>
<dbReference type="RefSeq" id="XP_040737001.1">
    <property type="nucleotide sequence ID" value="XM_040881310.1"/>
</dbReference>
<gene>
    <name evidence="7" type="ORF">BHQ10_008499</name>
</gene>
<comment type="caution">
    <text evidence="7">The sequence shown here is derived from an EMBL/GenBank/DDBJ whole genome shotgun (WGS) entry which is preliminary data.</text>
</comment>
<evidence type="ECO:0000256" key="1">
    <source>
        <dbReference type="ARBA" id="ARBA00004245"/>
    </source>
</evidence>
<evidence type="ECO:0000256" key="6">
    <source>
        <dbReference type="RuleBase" id="RU003909"/>
    </source>
</evidence>
<dbReference type="SMART" id="SM00392">
    <property type="entry name" value="PROF"/>
    <property type="match status" value="1"/>
</dbReference>